<proteinExistence type="predicted"/>
<dbReference type="PANTHER" id="PTHR42834">
    <property type="entry name" value="ENDONUCLEASE/EXONUCLEASE/PHOSPHATASE FAMILY PROTEIN (AFU_ORTHOLOGUE AFUA_3G09210)"/>
    <property type="match status" value="1"/>
</dbReference>
<protein>
    <recommendedName>
        <fullName evidence="1">Endonuclease/exonuclease/phosphatase domain-containing protein</fullName>
    </recommendedName>
</protein>
<dbReference type="Proteomes" id="UP000752013">
    <property type="component" value="Unassembled WGS sequence"/>
</dbReference>
<gene>
    <name evidence="2" type="ORF">HCT46_04205</name>
</gene>
<dbReference type="PANTHER" id="PTHR42834:SF1">
    <property type="entry name" value="ENDONUCLEASE_EXONUCLEASE_PHOSPHATASE FAMILY PROTEIN (AFU_ORTHOLOGUE AFUA_3G09210)"/>
    <property type="match status" value="1"/>
</dbReference>
<dbReference type="Gene3D" id="3.60.10.10">
    <property type="entry name" value="Endonuclease/exonuclease/phosphatase"/>
    <property type="match status" value="1"/>
</dbReference>
<dbReference type="Pfam" id="PF19580">
    <property type="entry name" value="Exo_endo_phos_3"/>
    <property type="match status" value="1"/>
</dbReference>
<feature type="domain" description="Endonuclease/exonuclease/phosphatase" evidence="1">
    <location>
        <begin position="2"/>
        <end position="305"/>
    </location>
</feature>
<dbReference type="GO" id="GO:0003824">
    <property type="term" value="F:catalytic activity"/>
    <property type="evidence" value="ECO:0007669"/>
    <property type="project" value="InterPro"/>
</dbReference>
<comment type="caution">
    <text evidence="2">The sequence shown here is derived from an EMBL/GenBank/DDBJ whole genome shotgun (WGS) entry which is preliminary data.</text>
</comment>
<evidence type="ECO:0000313" key="3">
    <source>
        <dbReference type="Proteomes" id="UP000752013"/>
    </source>
</evidence>
<reference evidence="2" key="1">
    <citation type="submission" date="2020-03" db="EMBL/GenBank/DDBJ databases">
        <title>Spirochaetal bacteria isolated from arthropods constitute a novel genus Entomospira genus novum within the order Spirochaetales.</title>
        <authorList>
            <person name="Grana-Miraglia L."/>
            <person name="Sikutova S."/>
            <person name="Fingerle V."/>
            <person name="Sing A."/>
            <person name="Castillo-Ramirez S."/>
            <person name="Margos G."/>
            <person name="Rudolf I."/>
        </authorList>
    </citation>
    <scope>NUCLEOTIDE SEQUENCE</scope>
    <source>
        <strain evidence="2">BR208</strain>
    </source>
</reference>
<dbReference type="InterPro" id="IPR036691">
    <property type="entry name" value="Endo/exonu/phosph_ase_sf"/>
</dbReference>
<accession>A0A968KY21</accession>
<organism evidence="2 3">
    <name type="scientific">Entomospira nematocerorum</name>
    <dbReference type="NCBI Taxonomy" id="2719987"/>
    <lineage>
        <taxon>Bacteria</taxon>
        <taxon>Pseudomonadati</taxon>
        <taxon>Spirochaetota</taxon>
        <taxon>Spirochaetia</taxon>
        <taxon>Spirochaetales</taxon>
        <taxon>Spirochaetaceae</taxon>
        <taxon>Entomospira</taxon>
    </lineage>
</organism>
<sequence length="311" mass="36049">MTYNVQNLFDDIYDGSEYREFQEVNPQLYAQKLSNIAGGIDRISQQYKSIDFLLLQEVENHHVLMDLMDQTRYLQGMHVLFAKEPSHATGIAILSRYPVGEVLSIQILDPIQEQMYLRPILIGIITLKNERVIALVNVHLHSQRDQKNAIRRDATWTQLHLAIERLRHQYGSQLSVIIGGDFNTNLIKIEASDSPIIGIRGDKRELHPDEFYNDWPSFLTSMKESDKSVQGSYFYNHNWQALDGFLLSENLLINLDISFLRQEPIELEYFLEQYTIEETGDIVVKPKAFYQNSIDGVSDHLPVIAIFKYNK</sequence>
<dbReference type="RefSeq" id="WP_167703541.1">
    <property type="nucleotide sequence ID" value="NZ_CP118168.1"/>
</dbReference>
<dbReference type="SUPFAM" id="SSF56219">
    <property type="entry name" value="DNase I-like"/>
    <property type="match status" value="1"/>
</dbReference>
<dbReference type="InterPro" id="IPR005135">
    <property type="entry name" value="Endo/exonuclease/phosphatase"/>
</dbReference>
<evidence type="ECO:0000259" key="1">
    <source>
        <dbReference type="Pfam" id="PF19580"/>
    </source>
</evidence>
<dbReference type="AlphaFoldDB" id="A0A968KY21"/>
<evidence type="ECO:0000313" key="2">
    <source>
        <dbReference type="EMBL" id="NIZ47117.1"/>
    </source>
</evidence>
<dbReference type="EMBL" id="JAATLK010000001">
    <property type="protein sequence ID" value="NIZ47117.1"/>
    <property type="molecule type" value="Genomic_DNA"/>
</dbReference>
<keyword evidence="3" id="KW-1185">Reference proteome</keyword>
<name>A0A968KY21_9SPIO</name>